<keyword evidence="2" id="KW-1185">Reference proteome</keyword>
<comment type="caution">
    <text evidence="1">The sequence shown here is derived from an EMBL/GenBank/DDBJ whole genome shotgun (WGS) entry which is preliminary data.</text>
</comment>
<organism evidence="1 2">
    <name type="scientific">Phocaeicola acetigenes</name>
    <dbReference type="NCBI Taxonomy" id="3016083"/>
    <lineage>
        <taxon>Bacteria</taxon>
        <taxon>Pseudomonadati</taxon>
        <taxon>Bacteroidota</taxon>
        <taxon>Bacteroidia</taxon>
        <taxon>Bacteroidales</taxon>
        <taxon>Bacteroidaceae</taxon>
        <taxon>Phocaeicola</taxon>
    </lineage>
</organism>
<accession>A0ABT4PEV6</accession>
<dbReference type="EMBL" id="JAPZVM010000001">
    <property type="protein sequence ID" value="MCZ8371589.1"/>
    <property type="molecule type" value="Genomic_DNA"/>
</dbReference>
<reference evidence="1" key="1">
    <citation type="submission" date="2022-12" db="EMBL/GenBank/DDBJ databases">
        <title>Phocaeicola acetigenes sp. nov., isolated feces from a healthy human.</title>
        <authorList>
            <person name="Do H."/>
            <person name="Ha Y.B."/>
            <person name="Kim J.-S."/>
            <person name="Suh M.K."/>
            <person name="Kim H.S."/>
            <person name="Lee J.-S."/>
        </authorList>
    </citation>
    <scope>NUCLEOTIDE SEQUENCE</scope>
    <source>
        <strain evidence="1">KGMB11183</strain>
    </source>
</reference>
<evidence type="ECO:0000313" key="1">
    <source>
        <dbReference type="EMBL" id="MCZ8371589.1"/>
    </source>
</evidence>
<evidence type="ECO:0008006" key="3">
    <source>
        <dbReference type="Google" id="ProtNLM"/>
    </source>
</evidence>
<name>A0ABT4PEV6_9BACT</name>
<dbReference type="RefSeq" id="WP_269876594.1">
    <property type="nucleotide sequence ID" value="NZ_JAPZVM010000001.1"/>
</dbReference>
<dbReference type="Proteomes" id="UP001141933">
    <property type="component" value="Unassembled WGS sequence"/>
</dbReference>
<evidence type="ECO:0000313" key="2">
    <source>
        <dbReference type="Proteomes" id="UP001141933"/>
    </source>
</evidence>
<proteinExistence type="predicted"/>
<protein>
    <recommendedName>
        <fullName evidence="3">Carboxypeptidase regulatory-like domain-containing protein</fullName>
    </recommendedName>
</protein>
<dbReference type="SUPFAM" id="SSF49464">
    <property type="entry name" value="Carboxypeptidase regulatory domain-like"/>
    <property type="match status" value="1"/>
</dbReference>
<gene>
    <name evidence="1" type="ORF">O6P32_02570</name>
</gene>
<dbReference type="InterPro" id="IPR008969">
    <property type="entry name" value="CarboxyPept-like_regulatory"/>
</dbReference>
<sequence length="143" mass="16122">MTDEKGGFCLDNIKEGKYILSVNCIGYISRFLDFEMPDRDYELPTVILKENNVTLDGVTITGSSFIQKKDCLLIIPSKLQSKYAYNGYDLLYNLMIPGVVVNRKEGAVITSRGSATLYINGVKADFHKIQNLRPKDIDKEFAL</sequence>